<feature type="domain" description="Protein kinase" evidence="2">
    <location>
        <begin position="1"/>
        <end position="217"/>
    </location>
</feature>
<proteinExistence type="predicted"/>
<dbReference type="InterPro" id="IPR011009">
    <property type="entry name" value="Kinase-like_dom_sf"/>
</dbReference>
<keyword evidence="4" id="KW-1185">Reference proteome</keyword>
<dbReference type="PROSITE" id="PS50011">
    <property type="entry name" value="PROTEIN_KINASE_DOM"/>
    <property type="match status" value="1"/>
</dbReference>
<dbReference type="PANTHER" id="PTHR47987">
    <property type="entry name" value="OS08G0249100 PROTEIN"/>
    <property type="match status" value="1"/>
</dbReference>
<keyword evidence="1" id="KW-1133">Transmembrane helix</keyword>
<organism evidence="3 4">
    <name type="scientific">Tanacetum coccineum</name>
    <dbReference type="NCBI Taxonomy" id="301880"/>
    <lineage>
        <taxon>Eukaryota</taxon>
        <taxon>Viridiplantae</taxon>
        <taxon>Streptophyta</taxon>
        <taxon>Embryophyta</taxon>
        <taxon>Tracheophyta</taxon>
        <taxon>Spermatophyta</taxon>
        <taxon>Magnoliopsida</taxon>
        <taxon>eudicotyledons</taxon>
        <taxon>Gunneridae</taxon>
        <taxon>Pentapetalae</taxon>
        <taxon>asterids</taxon>
        <taxon>campanulids</taxon>
        <taxon>Asterales</taxon>
        <taxon>Asteraceae</taxon>
        <taxon>Asteroideae</taxon>
        <taxon>Anthemideae</taxon>
        <taxon>Anthemidinae</taxon>
        <taxon>Tanacetum</taxon>
    </lineage>
</organism>
<accession>A0ABQ4WYS6</accession>
<keyword evidence="1" id="KW-0472">Membrane</keyword>
<dbReference type="Gene3D" id="1.10.510.10">
    <property type="entry name" value="Transferase(Phosphotransferase) domain 1"/>
    <property type="match status" value="1"/>
</dbReference>
<evidence type="ECO:0000313" key="3">
    <source>
        <dbReference type="EMBL" id="GJS58005.1"/>
    </source>
</evidence>
<dbReference type="InterPro" id="IPR000719">
    <property type="entry name" value="Prot_kinase_dom"/>
</dbReference>
<reference evidence="3" key="2">
    <citation type="submission" date="2022-01" db="EMBL/GenBank/DDBJ databases">
        <authorList>
            <person name="Yamashiro T."/>
            <person name="Shiraishi A."/>
            <person name="Satake H."/>
            <person name="Nakayama K."/>
        </authorList>
    </citation>
    <scope>NUCLEOTIDE SEQUENCE</scope>
</reference>
<feature type="transmembrane region" description="Helical" evidence="1">
    <location>
        <begin position="64"/>
        <end position="82"/>
    </location>
</feature>
<gene>
    <name evidence="3" type="ORF">Tco_0652789</name>
</gene>
<evidence type="ECO:0000313" key="4">
    <source>
        <dbReference type="Proteomes" id="UP001151760"/>
    </source>
</evidence>
<evidence type="ECO:0000256" key="1">
    <source>
        <dbReference type="SAM" id="Phobius"/>
    </source>
</evidence>
<dbReference type="EMBL" id="BQNB010009049">
    <property type="protein sequence ID" value="GJS58005.1"/>
    <property type="molecule type" value="Genomic_DNA"/>
</dbReference>
<dbReference type="InterPro" id="IPR046958">
    <property type="entry name" value="RBK1/2/STUNTED"/>
</dbReference>
<reference evidence="3" key="1">
    <citation type="journal article" date="2022" name="Int. J. Mol. Sci.">
        <title>Draft Genome of Tanacetum Coccineum: Genomic Comparison of Closely Related Tanacetum-Family Plants.</title>
        <authorList>
            <person name="Yamashiro T."/>
            <person name="Shiraishi A."/>
            <person name="Nakayama K."/>
            <person name="Satake H."/>
        </authorList>
    </citation>
    <scope>NUCLEOTIDE SEQUENCE</scope>
</reference>
<sequence length="217" mass="24438">MKSCFGGMMVNFGFFDGLEMEAFGEAMEVDNGHPWICEPEPETWRKPVEPEPPVYVTTKESSTLYKIAVGVVNGLVYLYYSVTPNVIRRDLKPDNILLDQDTEAQIAVSGLILSMIPIILNFAYTAQEWKNANRNYVKSRSLLTRAMEDGKPKMSQVVRALEGDVPSQDNPISLEKILRDVQEGCSVLDWPLKYKIAMGVANGLEYLYYGVTPHVIH</sequence>
<evidence type="ECO:0000259" key="2">
    <source>
        <dbReference type="PROSITE" id="PS50011"/>
    </source>
</evidence>
<dbReference type="PANTHER" id="PTHR47987:SF13">
    <property type="entry name" value="RECEPTOR-LIKE CYTOSOLIC SERINE_THREONINE-PROTEIN KINASE RBK2"/>
    <property type="match status" value="1"/>
</dbReference>
<comment type="caution">
    <text evidence="3">The sequence shown here is derived from an EMBL/GenBank/DDBJ whole genome shotgun (WGS) entry which is preliminary data.</text>
</comment>
<feature type="transmembrane region" description="Helical" evidence="1">
    <location>
        <begin position="102"/>
        <end position="124"/>
    </location>
</feature>
<dbReference type="Proteomes" id="UP001151760">
    <property type="component" value="Unassembled WGS sequence"/>
</dbReference>
<keyword evidence="1" id="KW-0812">Transmembrane</keyword>
<protein>
    <submittedName>
        <fullName evidence="3">Receptor-like serine/threonine-protein kinase</fullName>
    </submittedName>
</protein>
<dbReference type="SUPFAM" id="SSF56112">
    <property type="entry name" value="Protein kinase-like (PK-like)"/>
    <property type="match status" value="1"/>
</dbReference>
<name>A0ABQ4WYS6_9ASTR</name>